<keyword evidence="3" id="KW-1185">Reference proteome</keyword>
<protein>
    <submittedName>
        <fullName evidence="2">Uncharacterized protein</fullName>
    </submittedName>
</protein>
<feature type="compositionally biased region" description="Low complexity" evidence="1">
    <location>
        <begin position="15"/>
        <end position="26"/>
    </location>
</feature>
<evidence type="ECO:0000313" key="3">
    <source>
        <dbReference type="Proteomes" id="UP000077266"/>
    </source>
</evidence>
<gene>
    <name evidence="2" type="ORF">EXIGLDRAFT_127369</name>
</gene>
<evidence type="ECO:0000256" key="1">
    <source>
        <dbReference type="SAM" id="MobiDB-lite"/>
    </source>
</evidence>
<sequence>MPKDNTKENMDSRRISTTTPRTPRTPSGRRRPPPSTPSSSARRIMFMNASEAARVANLRSPGPARVQDPSGSILSSSMGTASAPSSPSPRGRMGTTRFSSASPTRGPRGRLSVAAAPTPIQPDLTTLIAGVAALNVADVRATETSVYPAAHVTVDLMNRFGRMDLGPA</sequence>
<feature type="region of interest" description="Disordered" evidence="1">
    <location>
        <begin position="1"/>
        <end position="113"/>
    </location>
</feature>
<evidence type="ECO:0000313" key="2">
    <source>
        <dbReference type="EMBL" id="KZV90220.1"/>
    </source>
</evidence>
<dbReference type="Proteomes" id="UP000077266">
    <property type="component" value="Unassembled WGS sequence"/>
</dbReference>
<dbReference type="EMBL" id="KV426054">
    <property type="protein sequence ID" value="KZV90220.1"/>
    <property type="molecule type" value="Genomic_DNA"/>
</dbReference>
<proteinExistence type="predicted"/>
<dbReference type="AlphaFoldDB" id="A0A165GAA1"/>
<reference evidence="2 3" key="1">
    <citation type="journal article" date="2016" name="Mol. Biol. Evol.">
        <title>Comparative Genomics of Early-Diverging Mushroom-Forming Fungi Provides Insights into the Origins of Lignocellulose Decay Capabilities.</title>
        <authorList>
            <person name="Nagy L.G."/>
            <person name="Riley R."/>
            <person name="Tritt A."/>
            <person name="Adam C."/>
            <person name="Daum C."/>
            <person name="Floudas D."/>
            <person name="Sun H."/>
            <person name="Yadav J.S."/>
            <person name="Pangilinan J."/>
            <person name="Larsson K.H."/>
            <person name="Matsuura K."/>
            <person name="Barry K."/>
            <person name="Labutti K."/>
            <person name="Kuo R."/>
            <person name="Ohm R.A."/>
            <person name="Bhattacharya S.S."/>
            <person name="Shirouzu T."/>
            <person name="Yoshinaga Y."/>
            <person name="Martin F.M."/>
            <person name="Grigoriev I.V."/>
            <person name="Hibbett D.S."/>
        </authorList>
    </citation>
    <scope>NUCLEOTIDE SEQUENCE [LARGE SCALE GENOMIC DNA]</scope>
    <source>
        <strain evidence="2 3">HHB12029</strain>
    </source>
</reference>
<feature type="compositionally biased region" description="Low complexity" evidence="1">
    <location>
        <begin position="75"/>
        <end position="95"/>
    </location>
</feature>
<organism evidence="2 3">
    <name type="scientific">Exidia glandulosa HHB12029</name>
    <dbReference type="NCBI Taxonomy" id="1314781"/>
    <lineage>
        <taxon>Eukaryota</taxon>
        <taxon>Fungi</taxon>
        <taxon>Dikarya</taxon>
        <taxon>Basidiomycota</taxon>
        <taxon>Agaricomycotina</taxon>
        <taxon>Agaricomycetes</taxon>
        <taxon>Auriculariales</taxon>
        <taxon>Exidiaceae</taxon>
        <taxon>Exidia</taxon>
    </lineage>
</organism>
<name>A0A165GAA1_EXIGL</name>
<dbReference type="InParanoid" id="A0A165GAA1"/>
<accession>A0A165GAA1</accession>
<feature type="compositionally biased region" description="Basic and acidic residues" evidence="1">
    <location>
        <begin position="1"/>
        <end position="14"/>
    </location>
</feature>